<dbReference type="STRING" id="1171373.PACID_00600"/>
<accession>K7RNR3</accession>
<feature type="transmembrane region" description="Helical" evidence="1">
    <location>
        <begin position="73"/>
        <end position="93"/>
    </location>
</feature>
<evidence type="ECO:0000313" key="3">
    <source>
        <dbReference type="Proteomes" id="UP000000214"/>
    </source>
</evidence>
<dbReference type="AlphaFoldDB" id="K7RNR3"/>
<feature type="transmembrane region" description="Helical" evidence="1">
    <location>
        <begin position="141"/>
        <end position="158"/>
    </location>
</feature>
<protein>
    <recommendedName>
        <fullName evidence="4">ECF transporter S component</fullName>
    </recommendedName>
</protein>
<keyword evidence="1" id="KW-0812">Transmembrane</keyword>
<evidence type="ECO:0000313" key="2">
    <source>
        <dbReference type="EMBL" id="AFV87911.1"/>
    </source>
</evidence>
<feature type="transmembrane region" description="Helical" evidence="1">
    <location>
        <begin position="12"/>
        <end position="35"/>
    </location>
</feature>
<evidence type="ECO:0000256" key="1">
    <source>
        <dbReference type="SAM" id="Phobius"/>
    </source>
</evidence>
<reference evidence="2 3" key="1">
    <citation type="journal article" date="2012" name="BMC Genomics">
        <title>The genome sequence of Propionibacterium acidipropionici provides insights into its biotechnological and industrial potential.</title>
        <authorList>
            <person name="Parizzi L.P."/>
            <person name="Grassi M.C."/>
            <person name="Llerena L.A."/>
            <person name="Carazzolle M.F."/>
            <person name="Queiroz V.L."/>
            <person name="Lunardi I."/>
            <person name="Zeidler A.F."/>
            <person name="Teixeira P.J."/>
            <person name="Mieczkowski P."/>
            <person name="Rincones J."/>
            <person name="Pereira G.A."/>
        </authorList>
    </citation>
    <scope>NUCLEOTIDE SEQUENCE [LARGE SCALE GENOMIC DNA]</scope>
    <source>
        <strain evidence="3">ATCC 4875 / DSM 20272 / JCM 6432 / NBRC 12425 / NCIMB 8070</strain>
    </source>
</reference>
<dbReference type="KEGG" id="pbo:PACID_00600"/>
<dbReference type="HOGENOM" id="CLU_930205_0_0_11"/>
<gene>
    <name evidence="2" type="ordered locus">PACID_00600</name>
</gene>
<keyword evidence="1" id="KW-0472">Membrane</keyword>
<organism evidence="2 3">
    <name type="scientific">Acidipropionibacterium acidipropionici (strain ATCC 4875 / DSM 20272 / JCM 6432 / NBRC 12425 / NCIMB 8070 / 4)</name>
    <name type="common">Propionibacterium acidipropionici</name>
    <dbReference type="NCBI Taxonomy" id="1171373"/>
    <lineage>
        <taxon>Bacteria</taxon>
        <taxon>Bacillati</taxon>
        <taxon>Actinomycetota</taxon>
        <taxon>Actinomycetes</taxon>
        <taxon>Propionibacteriales</taxon>
        <taxon>Propionibacteriaceae</taxon>
        <taxon>Acidipropionibacterium</taxon>
    </lineage>
</organism>
<proteinExistence type="predicted"/>
<feature type="transmembrane region" description="Helical" evidence="1">
    <location>
        <begin position="228"/>
        <end position="249"/>
    </location>
</feature>
<sequence>MRTFGMRCGPRSWTLTGITAAIGVLWLVYPIIWPLHSGTRAQSNAEAVAVLGLLVMLVAAGWIGLWLDSAREVAGLGFAVALVAVNVALRPLLNAGSSGVEVNYVLPLLAGAAGGGPVGFLVGATSCLISQFSLDLVASPLPGQMVVWGIAGLLGGIVHRLRLGWGWAWCLPLAVAFGPIAGVLLNLTGWPTETQDATSSYFFPGLPGWVNATRLLTYSWQTSFGYDLARGVTTAVGVLVVGLPVLAGLRRAWSPWISADAAATPARTGPTEHGLARQHRASLFAKNWNTDDTSQEHPS</sequence>
<dbReference type="PATRIC" id="fig|1171373.8.peg.58"/>
<dbReference type="Proteomes" id="UP000000214">
    <property type="component" value="Chromosome"/>
</dbReference>
<name>K7RNR3_ACIA4</name>
<keyword evidence="1" id="KW-1133">Transmembrane helix</keyword>
<feature type="transmembrane region" description="Helical" evidence="1">
    <location>
        <begin position="165"/>
        <end position="185"/>
    </location>
</feature>
<evidence type="ECO:0008006" key="4">
    <source>
        <dbReference type="Google" id="ProtNLM"/>
    </source>
</evidence>
<feature type="transmembrane region" description="Helical" evidence="1">
    <location>
        <begin position="47"/>
        <end position="67"/>
    </location>
</feature>
<dbReference type="EMBL" id="CP003493">
    <property type="protein sequence ID" value="AFV87911.1"/>
    <property type="molecule type" value="Genomic_DNA"/>
</dbReference>
<feature type="transmembrane region" description="Helical" evidence="1">
    <location>
        <begin position="105"/>
        <end position="129"/>
    </location>
</feature>